<dbReference type="AlphaFoldDB" id="A0A1F4TW16"/>
<sequence length="400" mass="41391">MKVFDGFIIGLLCLSLFGLAFFSNSCGEVVEDETTTTTSATTTTNPDARSVSGTVNFSTASIGILGGATITCTKEGLSTVTTADAATGAYEITGLTAGTYILSASKTNWTIPGFSVNLTTTSSTAANFSAAPTSWEVHFLAGGQTLAGIGSMEGHFYLGENRASPKVIKSSSLSPTTTWSDFSAGTTEAIVELVAYDGIAIYTSHQSGSLYSTTNESSWSLTPKADVLGTGKYVKNLTFYSAHRSTSILVVLAIGSDGQLYREIIGSGPTQLEVVSSAGTGLNAAVGWIDPESGASVEAVCGDNGVAKYKMVNGSTWTSVSIPEVTDNLLDFSVGSHAGDIYFMVISANNIYMRNNAGDIIESVAGIPYSLTSGYSGISAAGEGRRSVVAGEHGLIMIHK</sequence>
<organism evidence="1 2">
    <name type="scientific">candidate division WOR-1 bacterium RIFOXYB2_FULL_48_7</name>
    <dbReference type="NCBI Taxonomy" id="1802583"/>
    <lineage>
        <taxon>Bacteria</taxon>
        <taxon>Bacillati</taxon>
        <taxon>Saganbacteria</taxon>
    </lineage>
</organism>
<dbReference type="GO" id="GO:0030246">
    <property type="term" value="F:carbohydrate binding"/>
    <property type="evidence" value="ECO:0007669"/>
    <property type="project" value="InterPro"/>
</dbReference>
<evidence type="ECO:0000313" key="1">
    <source>
        <dbReference type="EMBL" id="OGC36861.1"/>
    </source>
</evidence>
<accession>A0A1F4TW16</accession>
<dbReference type="STRING" id="1802583.A2311_02975"/>
<proteinExistence type="predicted"/>
<dbReference type="SUPFAM" id="SSF89372">
    <property type="entry name" value="Fucose-specific lectin"/>
    <property type="match status" value="1"/>
</dbReference>
<evidence type="ECO:0000313" key="2">
    <source>
        <dbReference type="Proteomes" id="UP000178951"/>
    </source>
</evidence>
<gene>
    <name evidence="1" type="ORF">A2311_02975</name>
</gene>
<dbReference type="EMBL" id="MEUF01000004">
    <property type="protein sequence ID" value="OGC36861.1"/>
    <property type="molecule type" value="Genomic_DNA"/>
</dbReference>
<dbReference type="SUPFAM" id="SSF49452">
    <property type="entry name" value="Starch-binding domain-like"/>
    <property type="match status" value="1"/>
</dbReference>
<name>A0A1F4TW16_UNCSA</name>
<protein>
    <submittedName>
        <fullName evidence="1">Uncharacterized protein</fullName>
    </submittedName>
</protein>
<dbReference type="Gene3D" id="2.60.40.1120">
    <property type="entry name" value="Carboxypeptidase-like, regulatory domain"/>
    <property type="match status" value="1"/>
</dbReference>
<comment type="caution">
    <text evidence="1">The sequence shown here is derived from an EMBL/GenBank/DDBJ whole genome shotgun (WGS) entry which is preliminary data.</text>
</comment>
<dbReference type="Proteomes" id="UP000178951">
    <property type="component" value="Unassembled WGS sequence"/>
</dbReference>
<dbReference type="InterPro" id="IPR013784">
    <property type="entry name" value="Carb-bd-like_fold"/>
</dbReference>
<reference evidence="1 2" key="1">
    <citation type="journal article" date="2016" name="Nat. Commun.">
        <title>Thousands of microbial genomes shed light on interconnected biogeochemical processes in an aquifer system.</title>
        <authorList>
            <person name="Anantharaman K."/>
            <person name="Brown C.T."/>
            <person name="Hug L.A."/>
            <person name="Sharon I."/>
            <person name="Castelle C.J."/>
            <person name="Probst A.J."/>
            <person name="Thomas B.C."/>
            <person name="Singh A."/>
            <person name="Wilkins M.J."/>
            <person name="Karaoz U."/>
            <person name="Brodie E.L."/>
            <person name="Williams K.H."/>
            <person name="Hubbard S.S."/>
            <person name="Banfield J.F."/>
        </authorList>
    </citation>
    <scope>NUCLEOTIDE SEQUENCE [LARGE SCALE GENOMIC DNA]</scope>
</reference>